<evidence type="ECO:0000259" key="2">
    <source>
        <dbReference type="Pfam" id="PF01764"/>
    </source>
</evidence>
<proteinExistence type="predicted"/>
<dbReference type="GO" id="GO:0006629">
    <property type="term" value="P:lipid metabolic process"/>
    <property type="evidence" value="ECO:0007669"/>
    <property type="project" value="InterPro"/>
</dbReference>
<feature type="transmembrane region" description="Helical" evidence="1">
    <location>
        <begin position="777"/>
        <end position="797"/>
    </location>
</feature>
<accession>A0A8K0SAF9</accession>
<name>A0A8K0SAF9_9HYPO</name>
<gene>
    <name evidence="3" type="ORF">BKA59DRAFT_431334</name>
</gene>
<feature type="transmembrane region" description="Helical" evidence="1">
    <location>
        <begin position="739"/>
        <end position="770"/>
    </location>
</feature>
<keyword evidence="1" id="KW-0472">Membrane</keyword>
<dbReference type="SUPFAM" id="SSF53474">
    <property type="entry name" value="alpha/beta-Hydrolases"/>
    <property type="match status" value="1"/>
</dbReference>
<dbReference type="InterPro" id="IPR002921">
    <property type="entry name" value="Fungal_lipase-type"/>
</dbReference>
<dbReference type="Proteomes" id="UP000813427">
    <property type="component" value="Unassembled WGS sequence"/>
</dbReference>
<reference evidence="3" key="1">
    <citation type="journal article" date="2021" name="Nat. Commun.">
        <title>Genetic determinants of endophytism in the Arabidopsis root mycobiome.</title>
        <authorList>
            <person name="Mesny F."/>
            <person name="Miyauchi S."/>
            <person name="Thiergart T."/>
            <person name="Pickel B."/>
            <person name="Atanasova L."/>
            <person name="Karlsson M."/>
            <person name="Huettel B."/>
            <person name="Barry K.W."/>
            <person name="Haridas S."/>
            <person name="Chen C."/>
            <person name="Bauer D."/>
            <person name="Andreopoulos W."/>
            <person name="Pangilinan J."/>
            <person name="LaButti K."/>
            <person name="Riley R."/>
            <person name="Lipzen A."/>
            <person name="Clum A."/>
            <person name="Drula E."/>
            <person name="Henrissat B."/>
            <person name="Kohler A."/>
            <person name="Grigoriev I.V."/>
            <person name="Martin F.M."/>
            <person name="Hacquard S."/>
        </authorList>
    </citation>
    <scope>NUCLEOTIDE SEQUENCE</scope>
    <source>
        <strain evidence="3">MPI-SDFR-AT-0068</strain>
    </source>
</reference>
<evidence type="ECO:0000256" key="1">
    <source>
        <dbReference type="SAM" id="Phobius"/>
    </source>
</evidence>
<evidence type="ECO:0000313" key="3">
    <source>
        <dbReference type="EMBL" id="KAH7263782.1"/>
    </source>
</evidence>
<dbReference type="CDD" id="cd00882">
    <property type="entry name" value="Ras_like_GTPase"/>
    <property type="match status" value="1"/>
</dbReference>
<dbReference type="Gene3D" id="3.40.50.1820">
    <property type="entry name" value="alpha/beta hydrolase"/>
    <property type="match status" value="1"/>
</dbReference>
<dbReference type="Pfam" id="PF01764">
    <property type="entry name" value="Lipase_3"/>
    <property type="match status" value="1"/>
</dbReference>
<organism evidence="3 4">
    <name type="scientific">Fusarium tricinctum</name>
    <dbReference type="NCBI Taxonomy" id="61284"/>
    <lineage>
        <taxon>Eukaryota</taxon>
        <taxon>Fungi</taxon>
        <taxon>Dikarya</taxon>
        <taxon>Ascomycota</taxon>
        <taxon>Pezizomycotina</taxon>
        <taxon>Sordariomycetes</taxon>
        <taxon>Hypocreomycetidae</taxon>
        <taxon>Hypocreales</taxon>
        <taxon>Nectriaceae</taxon>
        <taxon>Fusarium</taxon>
        <taxon>Fusarium tricinctum species complex</taxon>
    </lineage>
</organism>
<evidence type="ECO:0000313" key="4">
    <source>
        <dbReference type="Proteomes" id="UP000813427"/>
    </source>
</evidence>
<keyword evidence="1" id="KW-1133">Transmembrane helix</keyword>
<feature type="domain" description="Fungal lipase-type" evidence="2">
    <location>
        <begin position="109"/>
        <end position="240"/>
    </location>
</feature>
<keyword evidence="4" id="KW-1185">Reference proteome</keyword>
<dbReference type="InterPro" id="IPR029058">
    <property type="entry name" value="AB_hydrolase_fold"/>
</dbReference>
<dbReference type="InterPro" id="IPR027417">
    <property type="entry name" value="P-loop_NTPase"/>
</dbReference>
<sequence length="1130" mass="126750">MQSTQGMLRDYINFEDQAAGLSAAEKINKELTFCGAAAVSLLCNEQEQDAYVIDNLRTSDRFKFIRDLDLISSIWPLTSVAQKVEIKSTPPVLAWSQRLQTIFVGLCCTRDMRDVRSDLDVRLKAPEGVGSRFHAGFLDRSHEFVALVQELTKRHKVVVCGHSFGGALASTSTYLTMIEMIGFTAVPNAWEDSKLGLSVITFGSPSCYVAEPQGTTTSLRMDFSRNFHHVINPHDYIPFALNDATRRFKEFESIATNIQKVSPTIRALWPLFDFFLDYLAQTEVFCNLGCLYTIVTDRSGIRNYRQILLENDIPEPPNPVQVERYHNMPHYYTILRDSVASRLPHLQPRSSQRKAFSTEAVPSTLLSLPDTVKACSCVVHSDRLTVSIHIDTPMVQYLLKRVTFKKGNDLINLPMLGISKNPGSEGKSYVELGYQINEDEHKSFADIGEASIAIQRGITIHDVFGRSTDIQITSLQMMGLNEASLPATLGSIRLVMIRAFVTQTSRVQDLKSKSSTSGGVHSDEEITRLDDRIKPVVQHVDSLVADASPHLVVGRLEHAFKILEELWPRDFEEASKTYQPVPGGLPNELAEEKDTTLANKLIPRNCPQSLRKILSQMLLDQKTPPVTLAALSVKDWEAAKRPSVKEQFINVPTLAQTLQIFSQKLYRRSTITAERTREAIEQFQDVIGTIQLCHLIIITQLDAPYEWYCTSTEGHRKKSAAISVLPSCLSGTSAWSRVLAWQLGLGAATIIGVTGGIAVLYAGTTFVNLFLNKHKEYLNLSFPGALAITLQALGLPVSDSEPIVEKTLLECVHQDIPTCRTPATLEKWKNRLAEGLKKYPGAETNQWSITPTFFWPQWLFSIAKIAQLRAHLHGKICIGVQGSTEGGKSQMLTVLTGAAEDYFKPGSDGLCRTLGIQSYDSDRLGAVFIDCPGFDDQTPQIKYMAEAVQELFAVIIIVIPMERTRSEAMESALNIAIKLLRNREDFRPIRILLSKADRLEHNRNNKQVFRNTLADVKEQFMNVLRSELGEGFTTFRQQPFHDGVITKSETLEDIVKPFSTHAQMSLEDTKALADCPPGTECKIERASHFENLCELADRGELWDVHSLRTWLWDLSPRSVPLPRERVREYF</sequence>
<dbReference type="EMBL" id="JAGPXF010000001">
    <property type="protein sequence ID" value="KAH7263782.1"/>
    <property type="molecule type" value="Genomic_DNA"/>
</dbReference>
<dbReference type="OrthoDB" id="426718at2759"/>
<dbReference type="SUPFAM" id="SSF52540">
    <property type="entry name" value="P-loop containing nucleoside triphosphate hydrolases"/>
    <property type="match status" value="1"/>
</dbReference>
<dbReference type="AlphaFoldDB" id="A0A8K0SAF9"/>
<comment type="caution">
    <text evidence="3">The sequence shown here is derived from an EMBL/GenBank/DDBJ whole genome shotgun (WGS) entry which is preliminary data.</text>
</comment>
<keyword evidence="1" id="KW-0812">Transmembrane</keyword>
<protein>
    <recommendedName>
        <fullName evidence="2">Fungal lipase-type domain-containing protein</fullName>
    </recommendedName>
</protein>
<dbReference type="Gene3D" id="3.40.50.300">
    <property type="entry name" value="P-loop containing nucleotide triphosphate hydrolases"/>
    <property type="match status" value="1"/>
</dbReference>